<evidence type="ECO:0000313" key="1">
    <source>
        <dbReference type="EMBL" id="MBU2691262.1"/>
    </source>
</evidence>
<sequence length="99" mass="11335">MTESFDFVIAYTLTKLKVPSEAEKWRQIMLKGICPKCSCTQIEQGWILSAGKIAFKSDEMPYPFSGGNVRTFVCMECGYTESYVDEGYRNKIKAKLRNQ</sequence>
<proteinExistence type="predicted"/>
<organism evidence="1 2">
    <name type="scientific">Eiseniibacteriota bacterium</name>
    <dbReference type="NCBI Taxonomy" id="2212470"/>
    <lineage>
        <taxon>Bacteria</taxon>
        <taxon>Candidatus Eiseniibacteriota</taxon>
    </lineage>
</organism>
<evidence type="ECO:0000313" key="2">
    <source>
        <dbReference type="Proteomes" id="UP000777784"/>
    </source>
</evidence>
<name>A0A948RXA8_UNCEI</name>
<dbReference type="Proteomes" id="UP000777784">
    <property type="component" value="Unassembled WGS sequence"/>
</dbReference>
<accession>A0A948RXA8</accession>
<dbReference type="EMBL" id="JAHJDP010000052">
    <property type="protein sequence ID" value="MBU2691262.1"/>
    <property type="molecule type" value="Genomic_DNA"/>
</dbReference>
<comment type="caution">
    <text evidence="1">The sequence shown here is derived from an EMBL/GenBank/DDBJ whole genome shotgun (WGS) entry which is preliminary data.</text>
</comment>
<gene>
    <name evidence="1" type="ORF">KJ970_10055</name>
</gene>
<protein>
    <submittedName>
        <fullName evidence="1">Uncharacterized protein</fullName>
    </submittedName>
</protein>
<reference evidence="1" key="1">
    <citation type="submission" date="2021-05" db="EMBL/GenBank/DDBJ databases">
        <title>Energy efficiency and biological interactions define the core microbiome of deep oligotrophic groundwater.</title>
        <authorList>
            <person name="Mehrshad M."/>
            <person name="Lopez-Fernandez M."/>
            <person name="Bell E."/>
            <person name="Bernier-Latmani R."/>
            <person name="Bertilsson S."/>
            <person name="Dopson M."/>
        </authorList>
    </citation>
    <scope>NUCLEOTIDE SEQUENCE</scope>
    <source>
        <strain evidence="1">Modern_marine.mb.64</strain>
    </source>
</reference>
<dbReference type="AlphaFoldDB" id="A0A948RXA8"/>